<dbReference type="Gene3D" id="1.10.10.10">
    <property type="entry name" value="Winged helix-like DNA-binding domain superfamily/Winged helix DNA-binding domain"/>
    <property type="match status" value="1"/>
</dbReference>
<protein>
    <recommendedName>
        <fullName evidence="2">DUF4364 domain-containing protein</fullName>
    </recommendedName>
</protein>
<dbReference type="InterPro" id="IPR036388">
    <property type="entry name" value="WH-like_DNA-bd_sf"/>
</dbReference>
<dbReference type="AlphaFoldDB" id="A0A645CHQ8"/>
<evidence type="ECO:0000313" key="1">
    <source>
        <dbReference type="EMBL" id="MPM76449.1"/>
    </source>
</evidence>
<comment type="caution">
    <text evidence="1">The sequence shown here is derived from an EMBL/GenBank/DDBJ whole genome shotgun (WGS) entry which is preliminary data.</text>
</comment>
<evidence type="ECO:0008006" key="2">
    <source>
        <dbReference type="Google" id="ProtNLM"/>
    </source>
</evidence>
<dbReference type="InterPro" id="IPR036390">
    <property type="entry name" value="WH_DNA-bd_sf"/>
</dbReference>
<dbReference type="EMBL" id="VSSQ01027288">
    <property type="protein sequence ID" value="MPM76449.1"/>
    <property type="molecule type" value="Genomic_DNA"/>
</dbReference>
<organism evidence="1">
    <name type="scientific">bioreactor metagenome</name>
    <dbReference type="NCBI Taxonomy" id="1076179"/>
    <lineage>
        <taxon>unclassified sequences</taxon>
        <taxon>metagenomes</taxon>
        <taxon>ecological metagenomes</taxon>
    </lineage>
</organism>
<reference evidence="1" key="1">
    <citation type="submission" date="2019-08" db="EMBL/GenBank/DDBJ databases">
        <authorList>
            <person name="Kucharzyk K."/>
            <person name="Murdoch R.W."/>
            <person name="Higgins S."/>
            <person name="Loffler F."/>
        </authorList>
    </citation>
    <scope>NUCLEOTIDE SEQUENCE</scope>
</reference>
<proteinExistence type="predicted"/>
<dbReference type="InterPro" id="IPR025374">
    <property type="entry name" value="DUF4364"/>
</dbReference>
<sequence>MFEDTLELAENKLLLLYIFLKINAPISNNQITQMILENNFMNYFTLQQYISELVQNNFLQILEDENKHRLLITEKGEKVLSLFINRISKVKLETIDIYLENQHENIKREVSASSDYTIENKNKFVVSLKAIEGNINLIDLKITVDSNNLARELCTKWKNDSSKKYERILEILLDD</sequence>
<dbReference type="Pfam" id="PF14277">
    <property type="entry name" value="DUF4364"/>
    <property type="match status" value="1"/>
</dbReference>
<gene>
    <name evidence="1" type="ORF">SDC9_123447</name>
</gene>
<name>A0A645CHQ8_9ZZZZ</name>
<accession>A0A645CHQ8</accession>
<dbReference type="SUPFAM" id="SSF46785">
    <property type="entry name" value="Winged helix' DNA-binding domain"/>
    <property type="match status" value="1"/>
</dbReference>